<dbReference type="PANTHER" id="PTHR12992:SF24">
    <property type="entry name" value="PEROXISOMAL COENZYME A DIPHOSPHATASE NUDT7"/>
    <property type="match status" value="1"/>
</dbReference>
<dbReference type="CDD" id="cd03426">
    <property type="entry name" value="NUDIX_CoAse_Nudt7"/>
    <property type="match status" value="1"/>
</dbReference>
<keyword evidence="5" id="KW-0460">Magnesium</keyword>
<dbReference type="FunFam" id="3.90.79.10:FF:000053">
    <property type="entry name" value="Coenzyme A diphosphatase"/>
    <property type="match status" value="1"/>
</dbReference>
<keyword evidence="10" id="KW-1185">Reference proteome</keyword>
<keyword evidence="3" id="KW-0479">Metal-binding</keyword>
<sequence length="330" mass="37643">MLRRLLRTAVRKPHPVLPSQRRSIVSQKDEMPQLSPQSARAIERLRQYQSPETVWPTMPLSRKAAVLILLFAQPDGELRCVITMRASTLSSYSGQAALPGGKAEEGESAFECARREAEEEIGLSQHRALPPPFKVEHLCEMPTNLAKTELVVRPCVAFLHSFDPETGLDGNVSEKLLPRLDAREVAAVFSAPFRNFLYMEDLPEQSNLPGKPSDWYKGSWTDWHQSQWRMHNFFVPVTNQVVTKPKKTEGQKATADRLDKYSRYRVFGMTARILVDAARFAYEQEPTFEHNSHFGDEDMITRLRRVGRLSDIRKPGDELTKEDLRKAANL</sequence>
<dbReference type="EMBL" id="JAPDRK010000008">
    <property type="protein sequence ID" value="KAJ9609830.1"/>
    <property type="molecule type" value="Genomic_DNA"/>
</dbReference>
<dbReference type="Gene3D" id="3.90.79.10">
    <property type="entry name" value="Nucleoside Triphosphate Pyrophosphohydrolase"/>
    <property type="match status" value="1"/>
</dbReference>
<evidence type="ECO:0000256" key="4">
    <source>
        <dbReference type="ARBA" id="ARBA00022801"/>
    </source>
</evidence>
<protein>
    <submittedName>
        <fullName evidence="9">8-oxo-dGTP diphosphatase</fullName>
    </submittedName>
</protein>
<dbReference type="PANTHER" id="PTHR12992">
    <property type="entry name" value="NUDIX HYDROLASE"/>
    <property type="match status" value="1"/>
</dbReference>
<feature type="region of interest" description="Disordered" evidence="7">
    <location>
        <begin position="16"/>
        <end position="35"/>
    </location>
</feature>
<dbReference type="Pfam" id="PF00293">
    <property type="entry name" value="NUDIX"/>
    <property type="match status" value="1"/>
</dbReference>
<comment type="cofactor">
    <cofactor evidence="1">
        <name>Mn(2+)</name>
        <dbReference type="ChEBI" id="CHEBI:29035"/>
    </cofactor>
</comment>
<evidence type="ECO:0000256" key="6">
    <source>
        <dbReference type="ARBA" id="ARBA00023211"/>
    </source>
</evidence>
<evidence type="ECO:0000256" key="5">
    <source>
        <dbReference type="ARBA" id="ARBA00022842"/>
    </source>
</evidence>
<comment type="caution">
    <text evidence="9">The sequence shown here is derived from an EMBL/GenBank/DDBJ whole genome shotgun (WGS) entry which is preliminary data.</text>
</comment>
<name>A0AA38XAL6_9EURO</name>
<dbReference type="PROSITE" id="PS51462">
    <property type="entry name" value="NUDIX"/>
    <property type="match status" value="1"/>
</dbReference>
<dbReference type="GO" id="GO:0015938">
    <property type="term" value="P:coenzyme A catabolic process"/>
    <property type="evidence" value="ECO:0007669"/>
    <property type="project" value="TreeGrafter"/>
</dbReference>
<keyword evidence="4" id="KW-0378">Hydrolase</keyword>
<gene>
    <name evidence="9" type="primary">PCD1</name>
    <name evidence="9" type="ORF">H2200_006159</name>
</gene>
<evidence type="ECO:0000313" key="10">
    <source>
        <dbReference type="Proteomes" id="UP001172673"/>
    </source>
</evidence>
<dbReference type="SUPFAM" id="SSF55811">
    <property type="entry name" value="Nudix"/>
    <property type="match status" value="1"/>
</dbReference>
<comment type="cofactor">
    <cofactor evidence="2">
        <name>Mg(2+)</name>
        <dbReference type="ChEBI" id="CHEBI:18420"/>
    </cofactor>
</comment>
<keyword evidence="6" id="KW-0464">Manganese</keyword>
<dbReference type="InterPro" id="IPR045121">
    <property type="entry name" value="CoAse"/>
</dbReference>
<dbReference type="AlphaFoldDB" id="A0AA38XAL6"/>
<dbReference type="GO" id="GO:0046872">
    <property type="term" value="F:metal ion binding"/>
    <property type="evidence" value="ECO:0007669"/>
    <property type="project" value="UniProtKB-KW"/>
</dbReference>
<evidence type="ECO:0000313" key="9">
    <source>
        <dbReference type="EMBL" id="KAJ9609830.1"/>
    </source>
</evidence>
<dbReference type="InterPro" id="IPR015797">
    <property type="entry name" value="NUDIX_hydrolase-like_dom_sf"/>
</dbReference>
<organism evidence="9 10">
    <name type="scientific">Cladophialophora chaetospira</name>
    <dbReference type="NCBI Taxonomy" id="386627"/>
    <lineage>
        <taxon>Eukaryota</taxon>
        <taxon>Fungi</taxon>
        <taxon>Dikarya</taxon>
        <taxon>Ascomycota</taxon>
        <taxon>Pezizomycotina</taxon>
        <taxon>Eurotiomycetes</taxon>
        <taxon>Chaetothyriomycetidae</taxon>
        <taxon>Chaetothyriales</taxon>
        <taxon>Herpotrichiellaceae</taxon>
        <taxon>Cladophialophora</taxon>
    </lineage>
</organism>
<evidence type="ECO:0000256" key="2">
    <source>
        <dbReference type="ARBA" id="ARBA00001946"/>
    </source>
</evidence>
<dbReference type="Proteomes" id="UP001172673">
    <property type="component" value="Unassembled WGS sequence"/>
</dbReference>
<feature type="domain" description="Nudix hydrolase" evidence="8">
    <location>
        <begin position="61"/>
        <end position="201"/>
    </location>
</feature>
<reference evidence="9" key="1">
    <citation type="submission" date="2022-10" db="EMBL/GenBank/DDBJ databases">
        <title>Culturing micro-colonial fungi from biological soil crusts in the Mojave desert and describing Neophaeococcomyces mojavensis, and introducing the new genera and species Taxawa tesnikishii.</title>
        <authorList>
            <person name="Kurbessoian T."/>
            <person name="Stajich J.E."/>
        </authorList>
    </citation>
    <scope>NUCLEOTIDE SEQUENCE</scope>
    <source>
        <strain evidence="9">TK_41</strain>
    </source>
</reference>
<evidence type="ECO:0000256" key="3">
    <source>
        <dbReference type="ARBA" id="ARBA00022723"/>
    </source>
</evidence>
<dbReference type="PROSITE" id="PS00893">
    <property type="entry name" value="NUDIX_BOX"/>
    <property type="match status" value="1"/>
</dbReference>
<dbReference type="InterPro" id="IPR020084">
    <property type="entry name" value="NUDIX_hydrolase_CS"/>
</dbReference>
<evidence type="ECO:0000256" key="7">
    <source>
        <dbReference type="SAM" id="MobiDB-lite"/>
    </source>
</evidence>
<evidence type="ECO:0000256" key="1">
    <source>
        <dbReference type="ARBA" id="ARBA00001936"/>
    </source>
</evidence>
<evidence type="ECO:0000259" key="8">
    <source>
        <dbReference type="PROSITE" id="PS51462"/>
    </source>
</evidence>
<proteinExistence type="predicted"/>
<dbReference type="GO" id="GO:0010945">
    <property type="term" value="F:coenzyme A diphosphatase activity"/>
    <property type="evidence" value="ECO:0007669"/>
    <property type="project" value="InterPro"/>
</dbReference>
<dbReference type="InterPro" id="IPR000086">
    <property type="entry name" value="NUDIX_hydrolase_dom"/>
</dbReference>
<accession>A0AA38XAL6</accession>